<dbReference type="SUPFAM" id="SSF53448">
    <property type="entry name" value="Nucleotide-diphospho-sugar transferases"/>
    <property type="match status" value="1"/>
</dbReference>
<evidence type="ECO:0000313" key="2">
    <source>
        <dbReference type="EMBL" id="TQJ10965.1"/>
    </source>
</evidence>
<dbReference type="Gene3D" id="3.90.550.10">
    <property type="entry name" value="Spore Coat Polysaccharide Biosynthesis Protein SpsA, Chain A"/>
    <property type="match status" value="1"/>
</dbReference>
<accession>A0A542E6K4</accession>
<dbReference type="OrthoDB" id="153025at2"/>
<dbReference type="AlphaFoldDB" id="A0A542E6K4"/>
<gene>
    <name evidence="2" type="ORF">FB458_4109</name>
</gene>
<protein>
    <submittedName>
        <fullName evidence="2">Glycosyl transferase family 2</fullName>
    </submittedName>
</protein>
<evidence type="ECO:0000259" key="1">
    <source>
        <dbReference type="Pfam" id="PF00535"/>
    </source>
</evidence>
<name>A0A542E6K4_9MICO</name>
<reference evidence="2 3" key="1">
    <citation type="submission" date="2019-06" db="EMBL/GenBank/DDBJ databases">
        <title>Sequencing the genomes of 1000 actinobacteria strains.</title>
        <authorList>
            <person name="Klenk H.-P."/>
        </authorList>
    </citation>
    <scope>NUCLEOTIDE SEQUENCE [LARGE SCALE GENOMIC DNA]</scope>
    <source>
        <strain evidence="2 3">DSM 18607</strain>
    </source>
</reference>
<sequence length="243" mass="26696">MTRVSVCLATYDGAAWVEELLGSVLDQLGPDDEVVVVDDGSTDDTVARVEALRDPRIRLSRNETNVGSVRTFERALGLARGDLLLLADQDDVWVPGRLDAMVAALGERAVVATSVAVLGEPLEPPRWALRAADGPRRALNVALVLVGVRWYFGCAMGLRREVLEVLLPFPGFLRESHDLWLGLVGNLLGPVAHLEEPSVARRLHGSNQTPTRWRSLPTILRARWMLGRALAVAAHRARRRRAV</sequence>
<dbReference type="PANTHER" id="PTHR43685">
    <property type="entry name" value="GLYCOSYLTRANSFERASE"/>
    <property type="match status" value="1"/>
</dbReference>
<dbReference type="Proteomes" id="UP000317893">
    <property type="component" value="Unassembled WGS sequence"/>
</dbReference>
<dbReference type="Pfam" id="PF00535">
    <property type="entry name" value="Glycos_transf_2"/>
    <property type="match status" value="1"/>
</dbReference>
<dbReference type="InterPro" id="IPR029044">
    <property type="entry name" value="Nucleotide-diphossugar_trans"/>
</dbReference>
<proteinExistence type="predicted"/>
<feature type="domain" description="Glycosyltransferase 2-like" evidence="1">
    <location>
        <begin position="5"/>
        <end position="165"/>
    </location>
</feature>
<keyword evidence="2" id="KW-0808">Transferase</keyword>
<keyword evidence="3" id="KW-1185">Reference proteome</keyword>
<organism evidence="2 3">
    <name type="scientific">Lapillicoccus jejuensis</name>
    <dbReference type="NCBI Taxonomy" id="402171"/>
    <lineage>
        <taxon>Bacteria</taxon>
        <taxon>Bacillati</taxon>
        <taxon>Actinomycetota</taxon>
        <taxon>Actinomycetes</taxon>
        <taxon>Micrococcales</taxon>
        <taxon>Intrasporangiaceae</taxon>
        <taxon>Lapillicoccus</taxon>
    </lineage>
</organism>
<evidence type="ECO:0000313" key="3">
    <source>
        <dbReference type="Proteomes" id="UP000317893"/>
    </source>
</evidence>
<dbReference type="InterPro" id="IPR001173">
    <property type="entry name" value="Glyco_trans_2-like"/>
</dbReference>
<dbReference type="EMBL" id="VFMN01000001">
    <property type="protein sequence ID" value="TQJ10965.1"/>
    <property type="molecule type" value="Genomic_DNA"/>
</dbReference>
<dbReference type="RefSeq" id="WP_141850113.1">
    <property type="nucleotide sequence ID" value="NZ_BAAAPR010000019.1"/>
</dbReference>
<comment type="caution">
    <text evidence="2">The sequence shown here is derived from an EMBL/GenBank/DDBJ whole genome shotgun (WGS) entry which is preliminary data.</text>
</comment>
<dbReference type="InterPro" id="IPR050834">
    <property type="entry name" value="Glycosyltransf_2"/>
</dbReference>
<dbReference type="PANTHER" id="PTHR43685:SF11">
    <property type="entry name" value="GLYCOSYLTRANSFERASE TAGX-RELATED"/>
    <property type="match status" value="1"/>
</dbReference>
<dbReference type="GO" id="GO:0016740">
    <property type="term" value="F:transferase activity"/>
    <property type="evidence" value="ECO:0007669"/>
    <property type="project" value="UniProtKB-KW"/>
</dbReference>